<evidence type="ECO:0000256" key="9">
    <source>
        <dbReference type="ARBA" id="ARBA00022840"/>
    </source>
</evidence>
<dbReference type="Pfam" id="PF00672">
    <property type="entry name" value="HAMP"/>
    <property type="match status" value="1"/>
</dbReference>
<dbReference type="PANTHER" id="PTHR45436">
    <property type="entry name" value="SENSOR HISTIDINE KINASE YKOH"/>
    <property type="match status" value="1"/>
</dbReference>
<comment type="subcellular location">
    <subcellularLocation>
        <location evidence="2">Membrane</location>
    </subcellularLocation>
</comment>
<evidence type="ECO:0000313" key="17">
    <source>
        <dbReference type="EMBL" id="PCJ17660.1"/>
    </source>
</evidence>
<dbReference type="PRINTS" id="PR00344">
    <property type="entry name" value="BCTRLSENSOR"/>
</dbReference>
<keyword evidence="5" id="KW-0808">Transferase</keyword>
<dbReference type="Gene3D" id="3.30.565.10">
    <property type="entry name" value="Histidine kinase-like ATPase, C-terminal domain"/>
    <property type="match status" value="1"/>
</dbReference>
<dbReference type="EC" id="2.7.13.3" evidence="3"/>
<dbReference type="SMART" id="SM00387">
    <property type="entry name" value="HATPase_c"/>
    <property type="match status" value="1"/>
</dbReference>
<evidence type="ECO:0000256" key="12">
    <source>
        <dbReference type="ARBA" id="ARBA00023136"/>
    </source>
</evidence>
<dbReference type="InterPro" id="IPR003661">
    <property type="entry name" value="HisK_dim/P_dom"/>
</dbReference>
<dbReference type="InterPro" id="IPR003594">
    <property type="entry name" value="HATPase_dom"/>
</dbReference>
<dbReference type="Pfam" id="PF00512">
    <property type="entry name" value="HisKA"/>
    <property type="match status" value="1"/>
</dbReference>
<dbReference type="InterPro" id="IPR004358">
    <property type="entry name" value="Sig_transdc_His_kin-like_C"/>
</dbReference>
<dbReference type="SMART" id="SM00388">
    <property type="entry name" value="HisKA"/>
    <property type="match status" value="1"/>
</dbReference>
<evidence type="ECO:0000256" key="10">
    <source>
        <dbReference type="ARBA" id="ARBA00022989"/>
    </source>
</evidence>
<evidence type="ECO:0000259" key="15">
    <source>
        <dbReference type="PROSITE" id="PS50109"/>
    </source>
</evidence>
<feature type="domain" description="Histidine kinase" evidence="15">
    <location>
        <begin position="255"/>
        <end position="464"/>
    </location>
</feature>
<proteinExistence type="predicted"/>
<keyword evidence="13" id="KW-0175">Coiled coil</keyword>
<dbReference type="InterPro" id="IPR036890">
    <property type="entry name" value="HATPase_C_sf"/>
</dbReference>
<dbReference type="PROSITE" id="PS50885">
    <property type="entry name" value="HAMP"/>
    <property type="match status" value="1"/>
</dbReference>
<feature type="transmembrane region" description="Helical" evidence="14">
    <location>
        <begin position="12"/>
        <end position="35"/>
    </location>
</feature>
<dbReference type="Gene3D" id="1.10.287.130">
    <property type="match status" value="1"/>
</dbReference>
<keyword evidence="12 14" id="KW-0472">Membrane</keyword>
<dbReference type="GO" id="GO:0005886">
    <property type="term" value="C:plasma membrane"/>
    <property type="evidence" value="ECO:0007669"/>
    <property type="project" value="TreeGrafter"/>
</dbReference>
<dbReference type="PANTHER" id="PTHR45436:SF4">
    <property type="entry name" value="SENSOR PROTEIN PHOQ"/>
    <property type="match status" value="1"/>
</dbReference>
<keyword evidence="4" id="KW-0597">Phosphoprotein</keyword>
<comment type="catalytic activity">
    <reaction evidence="1">
        <text>ATP + protein L-histidine = ADP + protein N-phospho-L-histidine.</text>
        <dbReference type="EC" id="2.7.13.3"/>
    </reaction>
</comment>
<dbReference type="InterPro" id="IPR005467">
    <property type="entry name" value="His_kinase_dom"/>
</dbReference>
<feature type="domain" description="HAMP" evidence="16">
    <location>
        <begin position="196"/>
        <end position="247"/>
    </location>
</feature>
<evidence type="ECO:0000256" key="6">
    <source>
        <dbReference type="ARBA" id="ARBA00022692"/>
    </source>
</evidence>
<evidence type="ECO:0000256" key="1">
    <source>
        <dbReference type="ARBA" id="ARBA00000085"/>
    </source>
</evidence>
<evidence type="ECO:0000256" key="13">
    <source>
        <dbReference type="SAM" id="Coils"/>
    </source>
</evidence>
<evidence type="ECO:0000256" key="2">
    <source>
        <dbReference type="ARBA" id="ARBA00004370"/>
    </source>
</evidence>
<dbReference type="CDD" id="cd00082">
    <property type="entry name" value="HisKA"/>
    <property type="match status" value="1"/>
</dbReference>
<keyword evidence="10 14" id="KW-1133">Transmembrane helix</keyword>
<dbReference type="SUPFAM" id="SSF47384">
    <property type="entry name" value="Homodimeric domain of signal transducing histidine kinase"/>
    <property type="match status" value="1"/>
</dbReference>
<evidence type="ECO:0000256" key="7">
    <source>
        <dbReference type="ARBA" id="ARBA00022741"/>
    </source>
</evidence>
<dbReference type="SUPFAM" id="SSF55874">
    <property type="entry name" value="ATPase domain of HSP90 chaperone/DNA topoisomerase II/histidine kinase"/>
    <property type="match status" value="1"/>
</dbReference>
<evidence type="ECO:0000256" key="3">
    <source>
        <dbReference type="ARBA" id="ARBA00012438"/>
    </source>
</evidence>
<dbReference type="PROSITE" id="PS50109">
    <property type="entry name" value="HIS_KIN"/>
    <property type="match status" value="1"/>
</dbReference>
<gene>
    <name evidence="17" type="ORF">COA96_17535</name>
</gene>
<keyword evidence="7" id="KW-0547">Nucleotide-binding</keyword>
<evidence type="ECO:0000256" key="4">
    <source>
        <dbReference type="ARBA" id="ARBA00022553"/>
    </source>
</evidence>
<reference evidence="18" key="1">
    <citation type="submission" date="2017-08" db="EMBL/GenBank/DDBJ databases">
        <title>A dynamic microbial community with high functional redundancy inhabits the cold, oxic subseafloor aquifer.</title>
        <authorList>
            <person name="Tully B.J."/>
            <person name="Wheat C.G."/>
            <person name="Glazer B.T."/>
            <person name="Huber J.A."/>
        </authorList>
    </citation>
    <scope>NUCLEOTIDE SEQUENCE [LARGE SCALE GENOMIC DNA]</scope>
</reference>
<dbReference type="CDD" id="cd16954">
    <property type="entry name" value="HATPase_PhoQ-like"/>
    <property type="match status" value="1"/>
</dbReference>
<dbReference type="Proteomes" id="UP000218327">
    <property type="component" value="Unassembled WGS sequence"/>
</dbReference>
<dbReference type="InterPro" id="IPR036097">
    <property type="entry name" value="HisK_dim/P_sf"/>
</dbReference>
<evidence type="ECO:0000256" key="11">
    <source>
        <dbReference type="ARBA" id="ARBA00023012"/>
    </source>
</evidence>
<evidence type="ECO:0000259" key="16">
    <source>
        <dbReference type="PROSITE" id="PS50885"/>
    </source>
</evidence>
<name>A0A2A5AF10_9GAMM</name>
<evidence type="ECO:0000313" key="18">
    <source>
        <dbReference type="Proteomes" id="UP000218327"/>
    </source>
</evidence>
<keyword evidence="9" id="KW-0067">ATP-binding</keyword>
<comment type="caution">
    <text evidence="17">The sequence shown here is derived from an EMBL/GenBank/DDBJ whole genome shotgun (WGS) entry which is preliminary data.</text>
</comment>
<keyword evidence="8 17" id="KW-0418">Kinase</keyword>
<dbReference type="InterPro" id="IPR050428">
    <property type="entry name" value="TCS_sensor_his_kinase"/>
</dbReference>
<accession>A0A2A5AF10</accession>
<sequence length="465" mass="51396">MSSQSSMSNYSIQSRLLISFSVLLFVFLGLTGIVLDRAFRNSIEAGASERLQVQVYLLLAAAEEENGEFYFLEDLQEPRFSQLDSGLYGFISRASLGELWRSDSALAFNLLDPQILRQSVGVGETVFSKTLSSEQEEYFVLSYGILWEDGISEYSFTVMDSAAAYYSEISNFRTSLWSWLGGVALLLSLIQLVMMRWGLSPLHQLARDLKQIESGDKNQLEENYPQELQGVAKNLNLLIETERKQQDRYRTTLGDLAHSLKTPLAVIVGVMQELSDKSENVEKQLDSVNEQLARMNQIVSYQLQRAVQSNNGNALVRQVNVAVTLQKVLGALTKVYADKNFETVTNLDKEAVFNGDERDLLEVLGNVLDNAFKYGKKKIRATVKTGREGSSALEIIIEDDGAGISKGKQEFVLQRGARADTLVQGQGIGLAVVTDIVSSYDGKIKVESSDLGGACIVISFGLPAS</sequence>
<dbReference type="EMBL" id="NVVJ01000105">
    <property type="protein sequence ID" value="PCJ17660.1"/>
    <property type="molecule type" value="Genomic_DNA"/>
</dbReference>
<dbReference type="Pfam" id="PF02518">
    <property type="entry name" value="HATPase_c"/>
    <property type="match status" value="1"/>
</dbReference>
<keyword evidence="11" id="KW-0902">Two-component regulatory system</keyword>
<evidence type="ECO:0000256" key="5">
    <source>
        <dbReference type="ARBA" id="ARBA00022679"/>
    </source>
</evidence>
<evidence type="ECO:0000256" key="14">
    <source>
        <dbReference type="SAM" id="Phobius"/>
    </source>
</evidence>
<dbReference type="InterPro" id="IPR003660">
    <property type="entry name" value="HAMP_dom"/>
</dbReference>
<dbReference type="GO" id="GO:0000155">
    <property type="term" value="F:phosphorelay sensor kinase activity"/>
    <property type="evidence" value="ECO:0007669"/>
    <property type="project" value="InterPro"/>
</dbReference>
<keyword evidence="6 14" id="KW-0812">Transmembrane</keyword>
<dbReference type="InterPro" id="IPR058619">
    <property type="entry name" value="PhoQ/CarS-like_HATPase"/>
</dbReference>
<dbReference type="GO" id="GO:0005524">
    <property type="term" value="F:ATP binding"/>
    <property type="evidence" value="ECO:0007669"/>
    <property type="project" value="UniProtKB-KW"/>
</dbReference>
<organism evidence="17 18">
    <name type="scientific">SAR86 cluster bacterium</name>
    <dbReference type="NCBI Taxonomy" id="2030880"/>
    <lineage>
        <taxon>Bacteria</taxon>
        <taxon>Pseudomonadati</taxon>
        <taxon>Pseudomonadota</taxon>
        <taxon>Gammaproteobacteria</taxon>
        <taxon>SAR86 cluster</taxon>
    </lineage>
</organism>
<feature type="transmembrane region" description="Helical" evidence="14">
    <location>
        <begin position="176"/>
        <end position="199"/>
    </location>
</feature>
<dbReference type="AlphaFoldDB" id="A0A2A5AF10"/>
<protein>
    <recommendedName>
        <fullName evidence="3">histidine kinase</fullName>
        <ecNumber evidence="3">2.7.13.3</ecNumber>
    </recommendedName>
</protein>
<feature type="coiled-coil region" evidence="13">
    <location>
        <begin position="271"/>
        <end position="298"/>
    </location>
</feature>
<evidence type="ECO:0000256" key="8">
    <source>
        <dbReference type="ARBA" id="ARBA00022777"/>
    </source>
</evidence>